<keyword evidence="5" id="KW-0460">Magnesium</keyword>
<keyword evidence="4" id="KW-0479">Metal-binding</keyword>
<dbReference type="PROSITE" id="PS00444">
    <property type="entry name" value="POLYPRENYL_SYNTHASE_2"/>
    <property type="match status" value="1"/>
</dbReference>
<dbReference type="PANTHER" id="PTHR43281:SF1">
    <property type="entry name" value="FARNESYL DIPHOSPHATE SYNTHASE"/>
    <property type="match status" value="1"/>
</dbReference>
<keyword evidence="9" id="KW-1185">Reference proteome</keyword>
<dbReference type="PROSITE" id="PS00723">
    <property type="entry name" value="POLYPRENYL_SYNTHASE_1"/>
    <property type="match status" value="1"/>
</dbReference>
<proteinExistence type="inferred from homology"/>
<gene>
    <name evidence="8" type="ORF">ILT43_05360</name>
</gene>
<accession>A0ABS2D6L8</accession>
<evidence type="ECO:0000256" key="7">
    <source>
        <dbReference type="RuleBase" id="RU004466"/>
    </source>
</evidence>
<reference evidence="8 9" key="1">
    <citation type="submission" date="2020-12" db="EMBL/GenBank/DDBJ databases">
        <title>Sphingomonas sp.</title>
        <authorList>
            <person name="Kim M.K."/>
        </authorList>
    </citation>
    <scope>NUCLEOTIDE SEQUENCE [LARGE SCALE GENOMIC DNA]</scope>
    <source>
        <strain evidence="8 9">BT552</strain>
    </source>
</reference>
<evidence type="ECO:0000256" key="5">
    <source>
        <dbReference type="ARBA" id="ARBA00022842"/>
    </source>
</evidence>
<comment type="caution">
    <text evidence="8">The sequence shown here is derived from an EMBL/GenBank/DDBJ whole genome shotgun (WGS) entry which is preliminary data.</text>
</comment>
<evidence type="ECO:0000313" key="8">
    <source>
        <dbReference type="EMBL" id="MBM6575791.1"/>
    </source>
</evidence>
<organism evidence="8 9">
    <name type="scientific">Sphingomonas longa</name>
    <dbReference type="NCBI Taxonomy" id="2778730"/>
    <lineage>
        <taxon>Bacteria</taxon>
        <taxon>Pseudomonadati</taxon>
        <taxon>Pseudomonadota</taxon>
        <taxon>Alphaproteobacteria</taxon>
        <taxon>Sphingomonadales</taxon>
        <taxon>Sphingomonadaceae</taxon>
        <taxon>Sphingomonas</taxon>
    </lineage>
</organism>
<dbReference type="RefSeq" id="WP_204195910.1">
    <property type="nucleotide sequence ID" value="NZ_JAFEMC010000001.1"/>
</dbReference>
<dbReference type="CDD" id="cd00685">
    <property type="entry name" value="Trans_IPPS_HT"/>
    <property type="match status" value="1"/>
</dbReference>
<dbReference type="Pfam" id="PF00348">
    <property type="entry name" value="polyprenyl_synt"/>
    <property type="match status" value="1"/>
</dbReference>
<sequence>MADAEAPTSTANAPLADAIALVAGEVDRRFDTLLAIPDDPRADLYRAMRHAAIGGGKRLRPLLTMATADLFGVSRECSLLVGTAIEAIHVYSLIHDDLPAMDDDDMRRGKPTVHKVFGEAAAILAGDCLHALAFEVLADPDTHPDPFVRAELVLDLSRAAGPSGMAGGQMMDLEAEKARFDLATVTRLQQMKTGALISAAVEAGVILGRVAPEGRRSLRGYAHDLGLAFQIADDLLDAEGDEALVGKALRKDAGAGKETFLSLLGVDRAREQCRMLVDQAVEHLHAYGREADLLRAVARYVVDRDR</sequence>
<dbReference type="SFLD" id="SFLDG01017">
    <property type="entry name" value="Polyprenyl_Transferase_Like"/>
    <property type="match status" value="1"/>
</dbReference>
<dbReference type="Proteomes" id="UP000763641">
    <property type="component" value="Unassembled WGS sequence"/>
</dbReference>
<evidence type="ECO:0000313" key="9">
    <source>
        <dbReference type="Proteomes" id="UP000763641"/>
    </source>
</evidence>
<evidence type="ECO:0000256" key="6">
    <source>
        <dbReference type="ARBA" id="ARBA00023229"/>
    </source>
</evidence>
<keyword evidence="3 7" id="KW-0808">Transferase</keyword>
<evidence type="ECO:0000256" key="2">
    <source>
        <dbReference type="ARBA" id="ARBA00006706"/>
    </source>
</evidence>
<dbReference type="SUPFAM" id="SSF48576">
    <property type="entry name" value="Terpenoid synthases"/>
    <property type="match status" value="1"/>
</dbReference>
<protein>
    <submittedName>
        <fullName evidence="8">Polyprenyl synthetase family protein</fullName>
    </submittedName>
</protein>
<dbReference type="InterPro" id="IPR033749">
    <property type="entry name" value="Polyprenyl_synt_CS"/>
</dbReference>
<dbReference type="InterPro" id="IPR053378">
    <property type="entry name" value="Prenyl_diphosphate_synthase"/>
</dbReference>
<dbReference type="Gene3D" id="1.10.600.10">
    <property type="entry name" value="Farnesyl Diphosphate Synthase"/>
    <property type="match status" value="1"/>
</dbReference>
<evidence type="ECO:0000256" key="3">
    <source>
        <dbReference type="ARBA" id="ARBA00022679"/>
    </source>
</evidence>
<comment type="similarity">
    <text evidence="2 7">Belongs to the FPP/GGPP synthase family.</text>
</comment>
<dbReference type="InterPro" id="IPR000092">
    <property type="entry name" value="Polyprenyl_synt"/>
</dbReference>
<keyword evidence="6" id="KW-0414">Isoprene biosynthesis</keyword>
<evidence type="ECO:0000256" key="1">
    <source>
        <dbReference type="ARBA" id="ARBA00001946"/>
    </source>
</evidence>
<name>A0ABS2D6L8_9SPHN</name>
<dbReference type="SFLD" id="SFLDS00005">
    <property type="entry name" value="Isoprenoid_Synthase_Type_I"/>
    <property type="match status" value="1"/>
</dbReference>
<dbReference type="EMBL" id="JAFEMC010000001">
    <property type="protein sequence ID" value="MBM6575791.1"/>
    <property type="molecule type" value="Genomic_DNA"/>
</dbReference>
<evidence type="ECO:0000256" key="4">
    <source>
        <dbReference type="ARBA" id="ARBA00022723"/>
    </source>
</evidence>
<dbReference type="InterPro" id="IPR008949">
    <property type="entry name" value="Isoprenoid_synthase_dom_sf"/>
</dbReference>
<dbReference type="PANTHER" id="PTHR43281">
    <property type="entry name" value="FARNESYL DIPHOSPHATE SYNTHASE"/>
    <property type="match status" value="1"/>
</dbReference>
<comment type="cofactor">
    <cofactor evidence="1">
        <name>Mg(2+)</name>
        <dbReference type="ChEBI" id="CHEBI:18420"/>
    </cofactor>
</comment>
<dbReference type="NCBIfam" id="NF045485">
    <property type="entry name" value="FPPsyn"/>
    <property type="match status" value="1"/>
</dbReference>